<dbReference type="Pfam" id="PF12838">
    <property type="entry name" value="Fer4_7"/>
    <property type="match status" value="1"/>
</dbReference>
<dbReference type="PANTHER" id="PTHR42895:SF2">
    <property type="entry name" value="IRON-SULFUR CLUSTER PROTEIN"/>
    <property type="match status" value="1"/>
</dbReference>
<comment type="caution">
    <text evidence="2">The sequence shown here is derived from an EMBL/GenBank/DDBJ whole genome shotgun (WGS) entry which is preliminary data.</text>
</comment>
<dbReference type="InterPro" id="IPR027980">
    <property type="entry name" value="RACo_C"/>
</dbReference>
<reference evidence="2" key="1">
    <citation type="submission" date="2016-03" db="EMBL/GenBank/DDBJ databases">
        <authorList>
            <person name="Borrel G."/>
            <person name="Mccann A."/>
            <person name="O'Toole P.W."/>
        </authorList>
    </citation>
    <scope>NUCLEOTIDE SEQUENCE</scope>
    <source>
        <strain evidence="2">183</strain>
    </source>
</reference>
<dbReference type="Pfam" id="PF14574">
    <property type="entry name" value="RACo_C_ter"/>
    <property type="match status" value="1"/>
</dbReference>
<dbReference type="InterPro" id="IPR043129">
    <property type="entry name" value="ATPase_NBD"/>
</dbReference>
<name>A0A8J8TCZ5_9ARCH</name>
<dbReference type="EMBL" id="LVVT01000024">
    <property type="protein sequence ID" value="TQS81282.1"/>
    <property type="molecule type" value="Genomic_DNA"/>
</dbReference>
<dbReference type="InterPro" id="IPR017896">
    <property type="entry name" value="4Fe4S_Fe-S-bd"/>
</dbReference>
<feature type="domain" description="4Fe-4S ferredoxin-type" evidence="1">
    <location>
        <begin position="505"/>
        <end position="536"/>
    </location>
</feature>
<dbReference type="Gene3D" id="3.30.70.20">
    <property type="match status" value="1"/>
</dbReference>
<dbReference type="RefSeq" id="WP_400195046.1">
    <property type="nucleotide sequence ID" value="NZ_CAYAYE010000043.1"/>
</dbReference>
<protein>
    <submittedName>
        <fullName evidence="2">4Fe-4S ferredoxin</fullName>
    </submittedName>
</protein>
<dbReference type="SUPFAM" id="SSF54862">
    <property type="entry name" value="4Fe-4S ferredoxins"/>
    <property type="match status" value="1"/>
</dbReference>
<dbReference type="InterPro" id="IPR026339">
    <property type="entry name" value="RamA_corrin_act"/>
</dbReference>
<dbReference type="PROSITE" id="PS51379">
    <property type="entry name" value="4FE4S_FER_2"/>
    <property type="match status" value="2"/>
</dbReference>
<dbReference type="InterPro" id="IPR052911">
    <property type="entry name" value="Corrinoid_activation_enz"/>
</dbReference>
<evidence type="ECO:0000313" key="3">
    <source>
        <dbReference type="Proteomes" id="UP000752814"/>
    </source>
</evidence>
<dbReference type="GO" id="GO:0016491">
    <property type="term" value="F:oxidoreductase activity"/>
    <property type="evidence" value="ECO:0007669"/>
    <property type="project" value="UniProtKB-ARBA"/>
</dbReference>
<dbReference type="Gene3D" id="3.30.420.480">
    <property type="entry name" value="Domain of unknown function (DUF4445)"/>
    <property type="match status" value="1"/>
</dbReference>
<sequence length="544" mass="58933">MYGVSIDVGTSGMRMHAVDLDSKKIHSTAITVRHPVPGANVVDHLTFCIEVDQNLANRLLIDTANRLMQELDIDLSKVERVAVCGNPIQLSMFQNMEVRDLAYVGENTLKSKGVEPQKRDAKVIPAVDLGLNLREGVPVYIPPAIRHEIGADALAMMYKTGLLEREDNVLVTDYGTNAEMALKVGDEILTGSAAAGPAIEGQQIKSGMLASPGAISDVESEFYWKCKVLGDDMLVGEGDSIEINTGTVIEEGPMHGMAKGITGTGVIAAIATALENGEIVKSKITTTDGCLHLQDGVIITQDDFLEAAKTFGAMRAGHFTLLETAGIKFDELDTMFMSGASGTYVDALKAQRVGLLPPSVDTIYQFGNTSLSMATDIVKDPEMVDKLQSLANSIRANHIMFATDKIFESVFIQELAYWQEGMPIETYNMMLELSDIQPLPTTIKPAEVIKVVQRDIPDLGDKGLKVLREIGIGLKRSFSGCTGCQKCVKECPEDAISVNDAAEGYEIQVLSDRCNGTACLRCERACPQKCFQIKDLQRSSVSAE</sequence>
<dbReference type="AlphaFoldDB" id="A0A8J8TCZ5"/>
<dbReference type="InterPro" id="IPR042259">
    <property type="entry name" value="Raco-like_middle_sf"/>
</dbReference>
<gene>
    <name evidence="2" type="ORF">A3207_05300</name>
</gene>
<dbReference type="Pfam" id="PF17651">
    <property type="entry name" value="Raco_middle"/>
    <property type="match status" value="1"/>
</dbReference>
<evidence type="ECO:0000313" key="2">
    <source>
        <dbReference type="EMBL" id="TQS81282.1"/>
    </source>
</evidence>
<evidence type="ECO:0000259" key="1">
    <source>
        <dbReference type="PROSITE" id="PS51379"/>
    </source>
</evidence>
<feature type="domain" description="4Fe-4S ferredoxin-type" evidence="1">
    <location>
        <begin position="472"/>
        <end position="501"/>
    </location>
</feature>
<dbReference type="InterPro" id="IPR017900">
    <property type="entry name" value="4Fe4S_Fe_S_CS"/>
</dbReference>
<dbReference type="InterPro" id="IPR041414">
    <property type="entry name" value="Raco-like_middle"/>
</dbReference>
<dbReference type="NCBIfam" id="TIGR04270">
    <property type="entry name" value="Rama_corrin_act"/>
    <property type="match status" value="1"/>
</dbReference>
<accession>A0A8J8TCZ5</accession>
<dbReference type="PROSITE" id="PS00198">
    <property type="entry name" value="4FE4S_FER_1"/>
    <property type="match status" value="1"/>
</dbReference>
<dbReference type="PANTHER" id="PTHR42895">
    <property type="entry name" value="IRON-SULFUR CLUSTER-BINDING PROTEIN-RELATED"/>
    <property type="match status" value="1"/>
</dbReference>
<dbReference type="Proteomes" id="UP000752814">
    <property type="component" value="Unassembled WGS sequence"/>
</dbReference>
<proteinExistence type="predicted"/>
<organism evidence="2 3">
    <name type="scientific">Candidatus Methanomassiliicoccus intestinalis</name>
    <dbReference type="NCBI Taxonomy" id="1406512"/>
    <lineage>
        <taxon>Archaea</taxon>
        <taxon>Methanobacteriati</taxon>
        <taxon>Thermoplasmatota</taxon>
        <taxon>Thermoplasmata</taxon>
        <taxon>Methanomassiliicoccales</taxon>
        <taxon>Methanomassiliicoccaceae</taxon>
        <taxon>Methanomassiliicoccus</taxon>
    </lineage>
</organism>
<dbReference type="SUPFAM" id="SSF53067">
    <property type="entry name" value="Actin-like ATPase domain"/>
    <property type="match status" value="1"/>
</dbReference>